<proteinExistence type="predicted"/>
<name>A0ACC1R3K7_9HYPO</name>
<evidence type="ECO:0000313" key="1">
    <source>
        <dbReference type="EMBL" id="KAJ3497386.1"/>
    </source>
</evidence>
<protein>
    <submittedName>
        <fullName evidence="1">Uncharacterized protein</fullName>
    </submittedName>
</protein>
<evidence type="ECO:0000313" key="2">
    <source>
        <dbReference type="Proteomes" id="UP001148737"/>
    </source>
</evidence>
<keyword evidence="2" id="KW-1185">Reference proteome</keyword>
<organism evidence="1 2">
    <name type="scientific">Lecanicillium saksenae</name>
    <dbReference type="NCBI Taxonomy" id="468837"/>
    <lineage>
        <taxon>Eukaryota</taxon>
        <taxon>Fungi</taxon>
        <taxon>Dikarya</taxon>
        <taxon>Ascomycota</taxon>
        <taxon>Pezizomycotina</taxon>
        <taxon>Sordariomycetes</taxon>
        <taxon>Hypocreomycetidae</taxon>
        <taxon>Hypocreales</taxon>
        <taxon>Cordycipitaceae</taxon>
        <taxon>Lecanicillium</taxon>
    </lineage>
</organism>
<accession>A0ACC1R3K7</accession>
<dbReference type="Proteomes" id="UP001148737">
    <property type="component" value="Unassembled WGS sequence"/>
</dbReference>
<gene>
    <name evidence="1" type="ORF">NLG97_g1949</name>
</gene>
<dbReference type="EMBL" id="JANAKD010000114">
    <property type="protein sequence ID" value="KAJ3497386.1"/>
    <property type="molecule type" value="Genomic_DNA"/>
</dbReference>
<sequence>MTNFRHKQIRIGGSRSKKGCTTCKIRKVKCDETKPSCKRCVSTGRKCDGYEPVSTLAIASSPKPFQQISAAPLCRTLLYRTAHGSAHVHGYFYHHCLEQVFGGSQFKWIQPLIAQLGEHDDAISAAVVAFSSMHKAEFLFSQDNSFILQSSDGSDARRKKSATNLGEILAAATAYGKSVRALQKRIDQGGRVAVPIALVCCILFAAFNMIQCDYDGAVRHIEYGLGIVAKEQTIERSGGKPCLPGWSTTAADSTMSALVSGFQRLAIAAFFYGRTETLLQEQITIAPSPLATQRLSGPSFAHIHEARSSLTLVAGSVLKFAADVSSYHSSGTSPPLECIGERDKKLEYIYAWRAAFLAISSVSDGGGTDPISIRMLHLLLDSQLLALIVVLRTSLDLDETGYDECFDEFRQILILCQEYISIYSSSSTVTGTSRQVDDFTFDMEILPQLWLIGKKCRHRQYRRWGIDLLHKYRRKEGVWDPALICNLAKRTMEIEEANVPSDDTSLPSNLDRLWMVDLDSRYANGSLAQFAYKPTTLGGRGLSWEEMILTDPQ</sequence>
<comment type="caution">
    <text evidence="1">The sequence shown here is derived from an EMBL/GenBank/DDBJ whole genome shotgun (WGS) entry which is preliminary data.</text>
</comment>
<reference evidence="1" key="1">
    <citation type="submission" date="2022-07" db="EMBL/GenBank/DDBJ databases">
        <title>Genome Sequence of Lecanicillium saksenae.</title>
        <authorList>
            <person name="Buettner E."/>
        </authorList>
    </citation>
    <scope>NUCLEOTIDE SEQUENCE</scope>
    <source>
        <strain evidence="1">VT-O1</strain>
    </source>
</reference>